<comment type="caution">
    <text evidence="5">The sequence shown here is derived from an EMBL/GenBank/DDBJ whole genome shotgun (WGS) entry which is preliminary data.</text>
</comment>
<dbReference type="Proteomes" id="UP001224392">
    <property type="component" value="Unassembled WGS sequence"/>
</dbReference>
<dbReference type="InterPro" id="IPR032259">
    <property type="entry name" value="HIBYL-CoA-H"/>
</dbReference>
<evidence type="ECO:0000256" key="3">
    <source>
        <dbReference type="ARBA" id="ARBA00022801"/>
    </source>
</evidence>
<dbReference type="Pfam" id="PF16113">
    <property type="entry name" value="ECH_2"/>
    <property type="match status" value="1"/>
</dbReference>
<organism evidence="5 6">
    <name type="scientific">Biformimicrobium ophioploci</name>
    <dbReference type="NCBI Taxonomy" id="3036711"/>
    <lineage>
        <taxon>Bacteria</taxon>
        <taxon>Pseudomonadati</taxon>
        <taxon>Pseudomonadota</taxon>
        <taxon>Gammaproteobacteria</taxon>
        <taxon>Cellvibrionales</taxon>
        <taxon>Microbulbiferaceae</taxon>
        <taxon>Biformimicrobium</taxon>
    </lineage>
</organism>
<proteinExistence type="predicted"/>
<dbReference type="PANTHER" id="PTHR43176:SF3">
    <property type="entry name" value="3-HYDROXYISOBUTYRYL-COA HYDROLASE, MITOCHONDRIAL"/>
    <property type="match status" value="1"/>
</dbReference>
<dbReference type="CDD" id="cd06558">
    <property type="entry name" value="crotonase-like"/>
    <property type="match status" value="1"/>
</dbReference>
<dbReference type="InterPro" id="IPR045004">
    <property type="entry name" value="ECH_dom"/>
</dbReference>
<accession>A0ABQ6M205</accession>
<dbReference type="NCBIfam" id="NF004127">
    <property type="entry name" value="PRK05617.1"/>
    <property type="match status" value="1"/>
</dbReference>
<gene>
    <name evidence="5" type="ORF">MNKW57_26790</name>
</gene>
<sequence>MMENVITEVRVADQGAVGVITLNSEKTLNSLTLDMVREFTSCLNDWQTDDNIAAVFLQGAGEKALCAGGDIQELYRSASGTTSGPCVYAETFFEEEYRLDYLIHTYTKPLICWGHGIVMGGGLGLMAGASHRVGTEKTRIAMPEITIGLYPDVGGTYFLNRMPHRIGLFLGLTASSINLTDALYTGLVSHAAHAAQREAFLTSLCQQAWRPGNQKEANSSIIDEVLSAHALTELPQGNLEGMAVAIEAACSQQTLEEIIDAIDALEGDSPWLDKAKAALKAGSPLSARLIHEQLERCQGLDLAAVFKAEMLLSTRIVRNREFSEGVRALLIDKDNQPNWQFQRIADIPEELVEQFFTPPWATNPLYDL</sequence>
<dbReference type="InterPro" id="IPR029045">
    <property type="entry name" value="ClpP/crotonase-like_dom_sf"/>
</dbReference>
<keyword evidence="6" id="KW-1185">Reference proteome</keyword>
<name>A0ABQ6M205_9GAMM</name>
<evidence type="ECO:0000313" key="5">
    <source>
        <dbReference type="EMBL" id="GMG88358.1"/>
    </source>
</evidence>
<protein>
    <recommendedName>
        <fullName evidence="2">3-hydroxyisobutyryl-CoA hydrolase</fullName>
        <ecNumber evidence="2">3.1.2.4</ecNumber>
    </recommendedName>
</protein>
<dbReference type="EMBL" id="BSYJ01000006">
    <property type="protein sequence ID" value="GMG88358.1"/>
    <property type="molecule type" value="Genomic_DNA"/>
</dbReference>
<evidence type="ECO:0000256" key="1">
    <source>
        <dbReference type="ARBA" id="ARBA00001709"/>
    </source>
</evidence>
<feature type="domain" description="Enoyl-CoA hydratase/isomerase" evidence="4">
    <location>
        <begin position="17"/>
        <end position="356"/>
    </location>
</feature>
<evidence type="ECO:0000256" key="2">
    <source>
        <dbReference type="ARBA" id="ARBA00011915"/>
    </source>
</evidence>
<dbReference type="RefSeq" id="WP_285764972.1">
    <property type="nucleotide sequence ID" value="NZ_BSYJ01000006.1"/>
</dbReference>
<evidence type="ECO:0000313" key="6">
    <source>
        <dbReference type="Proteomes" id="UP001224392"/>
    </source>
</evidence>
<keyword evidence="3" id="KW-0378">Hydrolase</keyword>
<reference evidence="5 6" key="1">
    <citation type="submission" date="2023-04" db="EMBL/GenBank/DDBJ databases">
        <title>Marinobulbifer ophiurae gen. nov., sp. Nov., isolate from tissue of brittle star Ophioplocus japonicus.</title>
        <authorList>
            <person name="Kawano K."/>
            <person name="Sawayama S."/>
            <person name="Nakagawa S."/>
        </authorList>
    </citation>
    <scope>NUCLEOTIDE SEQUENCE [LARGE SCALE GENOMIC DNA]</scope>
    <source>
        <strain evidence="5 6">NKW57</strain>
    </source>
</reference>
<comment type="catalytic activity">
    <reaction evidence="1">
        <text>3-hydroxy-2-methylpropanoyl-CoA + H2O = 3-hydroxy-2-methylpropanoate + CoA + H(+)</text>
        <dbReference type="Rhea" id="RHEA:20888"/>
        <dbReference type="ChEBI" id="CHEBI:11805"/>
        <dbReference type="ChEBI" id="CHEBI:15377"/>
        <dbReference type="ChEBI" id="CHEBI:15378"/>
        <dbReference type="ChEBI" id="CHEBI:57287"/>
        <dbReference type="ChEBI" id="CHEBI:57340"/>
        <dbReference type="EC" id="3.1.2.4"/>
    </reaction>
</comment>
<dbReference type="SUPFAM" id="SSF52096">
    <property type="entry name" value="ClpP/crotonase"/>
    <property type="match status" value="1"/>
</dbReference>
<evidence type="ECO:0000259" key="4">
    <source>
        <dbReference type="Pfam" id="PF16113"/>
    </source>
</evidence>
<dbReference type="Gene3D" id="3.90.226.10">
    <property type="entry name" value="2-enoyl-CoA Hydratase, Chain A, domain 1"/>
    <property type="match status" value="1"/>
</dbReference>
<dbReference type="EC" id="3.1.2.4" evidence="2"/>
<dbReference type="PANTHER" id="PTHR43176">
    <property type="entry name" value="3-HYDROXYISOBUTYRYL-COA HYDROLASE-RELATED"/>
    <property type="match status" value="1"/>
</dbReference>